<reference evidence="1 2" key="2">
    <citation type="submission" date="2019-09" db="EMBL/GenBank/DDBJ databases">
        <title>Complete Genome Sequence and Methylome Analysis of free living Spirochaetas.</title>
        <authorList>
            <person name="Leshcheva N."/>
            <person name="Mikheeva N."/>
        </authorList>
    </citation>
    <scope>NUCLEOTIDE SEQUENCE [LARGE SCALE GENOMIC DNA]</scope>
    <source>
        <strain evidence="1 2">P</strain>
    </source>
</reference>
<keyword evidence="2" id="KW-1185">Reference proteome</keyword>
<evidence type="ECO:0000313" key="1">
    <source>
        <dbReference type="EMBL" id="QEN05601.1"/>
    </source>
</evidence>
<dbReference type="AlphaFoldDB" id="A0A5C1QDF2"/>
<dbReference type="EMBL" id="CP035807">
    <property type="protein sequence ID" value="QEN05601.1"/>
    <property type="molecule type" value="Genomic_DNA"/>
</dbReference>
<dbReference type="KEGG" id="sper:EW093_13050"/>
<organism evidence="1 2">
    <name type="scientific">Thiospirochaeta perfilievii</name>
    <dbReference type="NCBI Taxonomy" id="252967"/>
    <lineage>
        <taxon>Bacteria</taxon>
        <taxon>Pseudomonadati</taxon>
        <taxon>Spirochaetota</taxon>
        <taxon>Spirochaetia</taxon>
        <taxon>Spirochaetales</taxon>
        <taxon>Spirochaetaceae</taxon>
        <taxon>Thiospirochaeta</taxon>
    </lineage>
</organism>
<proteinExistence type="predicted"/>
<reference evidence="1 2" key="1">
    <citation type="submission" date="2019-02" db="EMBL/GenBank/DDBJ databases">
        <authorList>
            <person name="Fomenkov A."/>
            <person name="Dubinina G."/>
            <person name="Grabovich M."/>
            <person name="Vincze T."/>
            <person name="Roberts R.J."/>
        </authorList>
    </citation>
    <scope>NUCLEOTIDE SEQUENCE [LARGE SCALE GENOMIC DNA]</scope>
    <source>
        <strain evidence="1 2">P</strain>
    </source>
</reference>
<dbReference type="Proteomes" id="UP000323824">
    <property type="component" value="Chromosome"/>
</dbReference>
<dbReference type="RefSeq" id="WP_149568837.1">
    <property type="nucleotide sequence ID" value="NZ_CP035807.1"/>
</dbReference>
<name>A0A5C1QDF2_9SPIO</name>
<protein>
    <submittedName>
        <fullName evidence="1">Uncharacterized protein</fullName>
    </submittedName>
</protein>
<gene>
    <name evidence="1" type="ORF">EW093_13050</name>
</gene>
<evidence type="ECO:0000313" key="2">
    <source>
        <dbReference type="Proteomes" id="UP000323824"/>
    </source>
</evidence>
<sequence length="89" mass="10821">MINDYRNSSSYKEAYAHSFRKGQAIGLFEILINCIEYFVPGYYKMNKKNIDWLSDYQCRQLFDFLIKKELRTLKEELRFKTIVNYIDNL</sequence>
<accession>A0A5C1QDF2</accession>